<organism evidence="1">
    <name type="scientific">Lepeophtheirus salmonis</name>
    <name type="common">Salmon louse</name>
    <name type="synonym">Caligus salmonis</name>
    <dbReference type="NCBI Taxonomy" id="72036"/>
    <lineage>
        <taxon>Eukaryota</taxon>
        <taxon>Metazoa</taxon>
        <taxon>Ecdysozoa</taxon>
        <taxon>Arthropoda</taxon>
        <taxon>Crustacea</taxon>
        <taxon>Multicrustacea</taxon>
        <taxon>Hexanauplia</taxon>
        <taxon>Copepoda</taxon>
        <taxon>Siphonostomatoida</taxon>
        <taxon>Caligidae</taxon>
        <taxon>Lepeophtheirus</taxon>
    </lineage>
</organism>
<evidence type="ECO:0000313" key="1">
    <source>
        <dbReference type="EMBL" id="CDW18437.1"/>
    </source>
</evidence>
<dbReference type="AlphaFoldDB" id="A0A0K2SYJ8"/>
<accession>A0A0K2SYJ8</accession>
<protein>
    <submittedName>
        <fullName evidence="1">Uncharacterized protein</fullName>
    </submittedName>
</protein>
<name>A0A0K2SYJ8_LEPSM</name>
<proteinExistence type="predicted"/>
<dbReference type="EMBL" id="HACA01001076">
    <property type="protein sequence ID" value="CDW18437.1"/>
    <property type="molecule type" value="Transcribed_RNA"/>
</dbReference>
<reference evidence="1" key="1">
    <citation type="submission" date="2014-05" db="EMBL/GenBank/DDBJ databases">
        <authorList>
            <person name="Chronopoulou M."/>
        </authorList>
    </citation>
    <scope>NUCLEOTIDE SEQUENCE</scope>
    <source>
        <tissue evidence="1">Whole organism</tissue>
    </source>
</reference>
<sequence length="309" mass="34360">MDKDRQQTKKEALIEETNQAKSKVKGLINPASQSNIEETYTSEKRGCSNVVIPFELPIEIPPGLPVEYNVEGPEKNDDGKFRTMVHVQVNRSNQPESGTTKYSGVDTWAVGYNDVSDVFQDITTDLKIRDAKANKQLEDRGGPCQKAFSQSSFKEKRAVSMAPIDPYNISEGNLIFSGSEETLVGLASANNDSDCVLSWEGNRGKKKDSKKDTFHALESNTVEKDATNKLPVKKTKEKRKHQRTMNVTGYSFDMDKARGLILKHIPGKGTCVLTAECPTGMKIVEARERAGIVIKISPDKPLRLRVVRK</sequence>